<evidence type="ECO:0000256" key="5">
    <source>
        <dbReference type="ARBA" id="ARBA00023316"/>
    </source>
</evidence>
<feature type="domain" description="L,D-TPase catalytic" evidence="8">
    <location>
        <begin position="82"/>
        <end position="190"/>
    </location>
</feature>
<dbReference type="AlphaFoldDB" id="A0A5B2X4B3"/>
<evidence type="ECO:0000313" key="10">
    <source>
        <dbReference type="Proteomes" id="UP000323454"/>
    </source>
</evidence>
<feature type="region of interest" description="Disordered" evidence="7">
    <location>
        <begin position="1"/>
        <end position="68"/>
    </location>
</feature>
<gene>
    <name evidence="9" type="ORF">F0L68_24110</name>
</gene>
<protein>
    <submittedName>
        <fullName evidence="9">L,D-transpeptidase</fullName>
    </submittedName>
</protein>
<dbReference type="InterPro" id="IPR050979">
    <property type="entry name" value="LD-transpeptidase"/>
</dbReference>
<dbReference type="SUPFAM" id="SSF141523">
    <property type="entry name" value="L,D-transpeptidase catalytic domain-like"/>
    <property type="match status" value="1"/>
</dbReference>
<dbReference type="Gene3D" id="2.40.440.10">
    <property type="entry name" value="L,D-transpeptidase catalytic domain-like"/>
    <property type="match status" value="1"/>
</dbReference>
<keyword evidence="4 6" id="KW-0573">Peptidoglycan synthesis</keyword>
<dbReference type="CDD" id="cd16913">
    <property type="entry name" value="YkuD_like"/>
    <property type="match status" value="1"/>
</dbReference>
<organism evidence="9 10">
    <name type="scientific">Solihabitans fulvus</name>
    <dbReference type="NCBI Taxonomy" id="1892852"/>
    <lineage>
        <taxon>Bacteria</taxon>
        <taxon>Bacillati</taxon>
        <taxon>Actinomycetota</taxon>
        <taxon>Actinomycetes</taxon>
        <taxon>Pseudonocardiales</taxon>
        <taxon>Pseudonocardiaceae</taxon>
        <taxon>Solihabitans</taxon>
    </lineage>
</organism>
<name>A0A5B2X4B3_9PSEU</name>
<comment type="caution">
    <text evidence="9">The sequence shown here is derived from an EMBL/GenBank/DDBJ whole genome shotgun (WGS) entry which is preliminary data.</text>
</comment>
<dbReference type="InterPro" id="IPR038063">
    <property type="entry name" value="Transpep_catalytic_dom"/>
</dbReference>
<dbReference type="Proteomes" id="UP000323454">
    <property type="component" value="Unassembled WGS sequence"/>
</dbReference>
<dbReference type="OrthoDB" id="8887048at2"/>
<proteinExistence type="predicted"/>
<dbReference type="UniPathway" id="UPA00219"/>
<evidence type="ECO:0000256" key="6">
    <source>
        <dbReference type="PROSITE-ProRule" id="PRU01373"/>
    </source>
</evidence>
<evidence type="ECO:0000256" key="3">
    <source>
        <dbReference type="ARBA" id="ARBA00022960"/>
    </source>
</evidence>
<keyword evidence="3 6" id="KW-0133">Cell shape</keyword>
<evidence type="ECO:0000259" key="8">
    <source>
        <dbReference type="PROSITE" id="PS52029"/>
    </source>
</evidence>
<keyword evidence="10" id="KW-1185">Reference proteome</keyword>
<feature type="compositionally biased region" description="Low complexity" evidence="7">
    <location>
        <begin position="48"/>
        <end position="68"/>
    </location>
</feature>
<evidence type="ECO:0000256" key="1">
    <source>
        <dbReference type="ARBA" id="ARBA00004752"/>
    </source>
</evidence>
<sequence>MAAASGTGATASSATSASSSTAPPTTTTTTPPPISTTTTPPPPPPTHVPATTPSTPKPAAKAAPVKPAPTGLVPGTPCAATDSACASLSTNQAWLIRDGVVVSGPVQIKPGGPGADRATPTGTFHVLSKQKDFWSTEFNAPMPNSVFFYPGDAFHTGSLERYSAGCVHLAAADSQRFYDFLKIGDVVQILP</sequence>
<dbReference type="PANTHER" id="PTHR30582:SF33">
    <property type="entry name" value="EXPORTED PROTEIN"/>
    <property type="match status" value="1"/>
</dbReference>
<feature type="compositionally biased region" description="Low complexity" evidence="7">
    <location>
        <begin position="1"/>
        <end position="29"/>
    </location>
</feature>
<dbReference type="EMBL" id="VUOB01000042">
    <property type="protein sequence ID" value="KAA2258158.1"/>
    <property type="molecule type" value="Genomic_DNA"/>
</dbReference>
<feature type="compositionally biased region" description="Pro residues" evidence="7">
    <location>
        <begin position="30"/>
        <end position="47"/>
    </location>
</feature>
<comment type="pathway">
    <text evidence="1 6">Cell wall biogenesis; peptidoglycan biosynthesis.</text>
</comment>
<feature type="active site" description="Proton donor/acceptor" evidence="6">
    <location>
        <position position="155"/>
    </location>
</feature>
<dbReference type="Pfam" id="PF03734">
    <property type="entry name" value="YkuD"/>
    <property type="match status" value="1"/>
</dbReference>
<dbReference type="GO" id="GO:0005576">
    <property type="term" value="C:extracellular region"/>
    <property type="evidence" value="ECO:0007669"/>
    <property type="project" value="TreeGrafter"/>
</dbReference>
<feature type="active site" description="Nucleophile" evidence="6">
    <location>
        <position position="166"/>
    </location>
</feature>
<evidence type="ECO:0000256" key="2">
    <source>
        <dbReference type="ARBA" id="ARBA00022679"/>
    </source>
</evidence>
<reference evidence="9 10" key="2">
    <citation type="submission" date="2019-09" db="EMBL/GenBank/DDBJ databases">
        <authorList>
            <person name="Jin C."/>
        </authorList>
    </citation>
    <scope>NUCLEOTIDE SEQUENCE [LARGE SCALE GENOMIC DNA]</scope>
    <source>
        <strain evidence="9 10">AN110305</strain>
    </source>
</reference>
<dbReference type="GO" id="GO:0018104">
    <property type="term" value="P:peptidoglycan-protein cross-linking"/>
    <property type="evidence" value="ECO:0007669"/>
    <property type="project" value="TreeGrafter"/>
</dbReference>
<dbReference type="GO" id="GO:0071972">
    <property type="term" value="F:peptidoglycan L,D-transpeptidase activity"/>
    <property type="evidence" value="ECO:0007669"/>
    <property type="project" value="TreeGrafter"/>
</dbReference>
<dbReference type="GO" id="GO:0016740">
    <property type="term" value="F:transferase activity"/>
    <property type="evidence" value="ECO:0007669"/>
    <property type="project" value="UniProtKB-KW"/>
</dbReference>
<reference evidence="9 10" key="1">
    <citation type="submission" date="2019-09" db="EMBL/GenBank/DDBJ databases">
        <title>Goodfellowia gen. nov., a new genus of the Pseudonocardineae related to Actinoalloteichus, containing Goodfellowia coeruleoviolacea gen. nov., comb. nov. gen. nov., comb. nov.</title>
        <authorList>
            <person name="Labeda D."/>
        </authorList>
    </citation>
    <scope>NUCLEOTIDE SEQUENCE [LARGE SCALE GENOMIC DNA]</scope>
    <source>
        <strain evidence="9 10">AN110305</strain>
    </source>
</reference>
<dbReference type="PANTHER" id="PTHR30582">
    <property type="entry name" value="L,D-TRANSPEPTIDASE"/>
    <property type="match status" value="1"/>
</dbReference>
<dbReference type="InterPro" id="IPR005490">
    <property type="entry name" value="LD_TPept_cat_dom"/>
</dbReference>
<evidence type="ECO:0000313" key="9">
    <source>
        <dbReference type="EMBL" id="KAA2258158.1"/>
    </source>
</evidence>
<dbReference type="GO" id="GO:0071555">
    <property type="term" value="P:cell wall organization"/>
    <property type="evidence" value="ECO:0007669"/>
    <property type="project" value="UniProtKB-UniRule"/>
</dbReference>
<dbReference type="GO" id="GO:0008360">
    <property type="term" value="P:regulation of cell shape"/>
    <property type="evidence" value="ECO:0007669"/>
    <property type="project" value="UniProtKB-UniRule"/>
</dbReference>
<dbReference type="PROSITE" id="PS52029">
    <property type="entry name" value="LD_TPASE"/>
    <property type="match status" value="1"/>
</dbReference>
<keyword evidence="2" id="KW-0808">Transferase</keyword>
<evidence type="ECO:0000256" key="4">
    <source>
        <dbReference type="ARBA" id="ARBA00022984"/>
    </source>
</evidence>
<accession>A0A5B2X4B3</accession>
<keyword evidence="5 6" id="KW-0961">Cell wall biogenesis/degradation</keyword>
<evidence type="ECO:0000256" key="7">
    <source>
        <dbReference type="SAM" id="MobiDB-lite"/>
    </source>
</evidence>